<dbReference type="AlphaFoldDB" id="A0A376L028"/>
<dbReference type="GO" id="GO:0016757">
    <property type="term" value="F:glycosyltransferase activity"/>
    <property type="evidence" value="ECO:0007669"/>
    <property type="project" value="UniProtKB-KW"/>
</dbReference>
<dbReference type="Proteomes" id="UP000255460">
    <property type="component" value="Unassembled WGS sequence"/>
</dbReference>
<accession>A0A376L028</accession>
<reference evidence="1 2" key="1">
    <citation type="submission" date="2018-06" db="EMBL/GenBank/DDBJ databases">
        <authorList>
            <consortium name="Pathogen Informatics"/>
            <person name="Doyle S."/>
        </authorList>
    </citation>
    <scope>NUCLEOTIDE SEQUENCE [LARGE SCALE GENOMIC DNA]</scope>
    <source>
        <strain evidence="1 2">NCTC10418</strain>
    </source>
</reference>
<protein>
    <submittedName>
        <fullName evidence="1">N-glycosyltransferase</fullName>
        <ecNumber evidence="1">2.4.1.-</ecNumber>
    </submittedName>
</protein>
<proteinExistence type="predicted"/>
<keyword evidence="1" id="KW-0808">Transferase</keyword>
<dbReference type="EMBL" id="UFZQ01000001">
    <property type="protein sequence ID" value="STE87051.1"/>
    <property type="molecule type" value="Genomic_DNA"/>
</dbReference>
<name>A0A376L028_ECOLX</name>
<keyword evidence="1" id="KW-0328">Glycosyltransferase</keyword>
<evidence type="ECO:0000313" key="1">
    <source>
        <dbReference type="EMBL" id="STE87051.1"/>
    </source>
</evidence>
<organism evidence="1 2">
    <name type="scientific">Escherichia coli</name>
    <dbReference type="NCBI Taxonomy" id="562"/>
    <lineage>
        <taxon>Bacteria</taxon>
        <taxon>Pseudomonadati</taxon>
        <taxon>Pseudomonadota</taxon>
        <taxon>Gammaproteobacteria</taxon>
        <taxon>Enterobacterales</taxon>
        <taxon>Enterobacteriaceae</taxon>
        <taxon>Escherichia</taxon>
    </lineage>
</organism>
<dbReference type="EC" id="2.4.1.-" evidence="1"/>
<evidence type="ECO:0000313" key="2">
    <source>
        <dbReference type="Proteomes" id="UP000255460"/>
    </source>
</evidence>
<gene>
    <name evidence="1" type="primary">pgaC_3</name>
    <name evidence="1" type="ORF">NCTC10418_04710</name>
</gene>
<sequence length="43" mass="5116">MPETLKGLWKQRLRWAQGGAEVFLKNMTRLWRQRKLSNVAAVF</sequence>